<dbReference type="InterPro" id="IPR001514">
    <property type="entry name" value="DNA-dir_RNA_pol_30-40kDasu_CS"/>
</dbReference>
<comment type="subunit">
    <text evidence="5">Part of the RNA polymerase complex.</text>
</comment>
<dbReference type="Proteomes" id="UP000053911">
    <property type="component" value="Unassembled WGS sequence"/>
</dbReference>
<evidence type="ECO:0000256" key="1">
    <source>
        <dbReference type="ARBA" id="ARBA00022478"/>
    </source>
</evidence>
<comment type="caution">
    <text evidence="7">The sequence shown here is derived from an EMBL/GenBank/DDBJ whole genome shotgun (WGS) entry which is preliminary data.</text>
</comment>
<dbReference type="NCBIfam" id="NF001988">
    <property type="entry name" value="PRK00783.1"/>
    <property type="match status" value="1"/>
</dbReference>
<accession>A0A101ENH4</accession>
<dbReference type="Pfam" id="PF01193">
    <property type="entry name" value="RNA_pol_L"/>
    <property type="match status" value="1"/>
</dbReference>
<keyword evidence="5" id="KW-0548">Nucleotidyltransferase</keyword>
<keyword evidence="2 5" id="KW-0963">Cytoplasm</keyword>
<reference evidence="8" key="1">
    <citation type="journal article" date="2015" name="MBio">
        <title>Genome-Resolved Metagenomic Analysis Reveals Roles for Candidate Phyla and Other Microbial Community Members in Biogeochemical Transformations in Oil Reservoirs.</title>
        <authorList>
            <person name="Hu P."/>
            <person name="Tom L."/>
            <person name="Singh A."/>
            <person name="Thomas B.C."/>
            <person name="Baker B.J."/>
            <person name="Piceno Y.M."/>
            <person name="Andersen G.L."/>
            <person name="Banfield J.F."/>
        </authorList>
    </citation>
    <scope>NUCLEOTIDE SEQUENCE [LARGE SCALE GENOMIC DNA]</scope>
</reference>
<keyword evidence="5" id="KW-0808">Transferase</keyword>
<dbReference type="EC" id="2.7.7.6" evidence="5"/>
<dbReference type="HAMAP" id="MF_00320">
    <property type="entry name" value="RNApol_arch_Rpo3"/>
    <property type="match status" value="1"/>
</dbReference>
<dbReference type="PANTHER" id="PTHR11800:SF2">
    <property type="entry name" value="DNA-DIRECTED RNA POLYMERASE II SUBUNIT RPB3"/>
    <property type="match status" value="1"/>
</dbReference>
<organism evidence="7 8">
    <name type="scientific">Thermococcus sibiricus</name>
    <dbReference type="NCBI Taxonomy" id="172049"/>
    <lineage>
        <taxon>Archaea</taxon>
        <taxon>Methanobacteriati</taxon>
        <taxon>Methanobacteriota</taxon>
        <taxon>Thermococci</taxon>
        <taxon>Thermococcales</taxon>
        <taxon>Thermococcaceae</taxon>
        <taxon>Thermococcus</taxon>
    </lineage>
</organism>
<dbReference type="Pfam" id="PF01000">
    <property type="entry name" value="RNA_pol_A_bac"/>
    <property type="match status" value="1"/>
</dbReference>
<gene>
    <name evidence="5" type="primary">rpo3</name>
    <name evidence="5" type="synonym">rpoD</name>
    <name evidence="7" type="ORF">XD54_0308</name>
</gene>
<dbReference type="InterPro" id="IPR022842">
    <property type="entry name" value="RNAP_Rpo3/Rpb3/RPAC1"/>
</dbReference>
<dbReference type="Gene3D" id="3.30.70.3110">
    <property type="match status" value="1"/>
</dbReference>
<evidence type="ECO:0000313" key="8">
    <source>
        <dbReference type="Proteomes" id="UP000053911"/>
    </source>
</evidence>
<dbReference type="SUPFAM" id="SSF55257">
    <property type="entry name" value="RBP11-like subunits of RNA polymerase"/>
    <property type="match status" value="1"/>
</dbReference>
<proteinExistence type="inferred from homology"/>
<comment type="catalytic activity">
    <reaction evidence="5">
        <text>RNA(n) + a ribonucleoside 5'-triphosphate = RNA(n+1) + diphosphate</text>
        <dbReference type="Rhea" id="RHEA:21248"/>
        <dbReference type="Rhea" id="RHEA-COMP:14527"/>
        <dbReference type="Rhea" id="RHEA-COMP:17342"/>
        <dbReference type="ChEBI" id="CHEBI:33019"/>
        <dbReference type="ChEBI" id="CHEBI:61557"/>
        <dbReference type="ChEBI" id="CHEBI:140395"/>
        <dbReference type="EC" id="2.7.7.6"/>
    </reaction>
</comment>
<evidence type="ECO:0000313" key="7">
    <source>
        <dbReference type="EMBL" id="KUK18394.1"/>
    </source>
</evidence>
<dbReference type="GO" id="GO:0005737">
    <property type="term" value="C:cytoplasm"/>
    <property type="evidence" value="ECO:0007669"/>
    <property type="project" value="UniProtKB-SubCell"/>
</dbReference>
<feature type="domain" description="DNA-directed RNA polymerase RpoA/D/Rpb3-type" evidence="6">
    <location>
        <begin position="25"/>
        <end position="265"/>
    </location>
</feature>
<dbReference type="OMA" id="KKKCRAF"/>
<dbReference type="GO" id="GO:0003899">
    <property type="term" value="F:DNA-directed RNA polymerase activity"/>
    <property type="evidence" value="ECO:0007669"/>
    <property type="project" value="UniProtKB-UniRule"/>
</dbReference>
<name>A0A101ENH4_9EURY</name>
<comment type="function">
    <text evidence="5">DNA-dependent RNA polymerase (RNAP) catalyzes the transcription of DNA into RNA using the four ribonucleoside triphosphates as substrates.</text>
</comment>
<sequence>MILPLKTSFLVRKMQIKILEKRDDAIRFILEGMDIAFANALRRTIIGEVPTFAIDEVEFYENDSALFDEIIAHRLSLIPLTTPFDRFELESMELEDYTVTLSLEAEGPAIVYSGDLKSDDPDVKPVNPNIPIVKLAEGQRLVFNAYAKMGKGKDHAKWQPGFAHYKYLTEVHVSKEVPKWEDIKKAAKKKKLPVEETENELIITTIRSFYIPREFEQYIGEKIKEEVVPNTFVFTVESNGELPVEEMISVALKILMRKSDKFINELHKLAE</sequence>
<dbReference type="EMBL" id="LGFD01000004">
    <property type="protein sequence ID" value="KUK18394.1"/>
    <property type="molecule type" value="Genomic_DNA"/>
</dbReference>
<dbReference type="InterPro" id="IPR011262">
    <property type="entry name" value="DNA-dir_RNA_pol_insert"/>
</dbReference>
<dbReference type="GO" id="GO:0046983">
    <property type="term" value="F:protein dimerization activity"/>
    <property type="evidence" value="ECO:0007669"/>
    <property type="project" value="InterPro"/>
</dbReference>
<comment type="caution">
    <text evidence="5">Lacks conserved residue(s) required for the propagation of feature annotation.</text>
</comment>
<dbReference type="GO" id="GO:0003677">
    <property type="term" value="F:DNA binding"/>
    <property type="evidence" value="ECO:0007669"/>
    <property type="project" value="UniProtKB-UniRule"/>
</dbReference>
<dbReference type="SMART" id="SM00662">
    <property type="entry name" value="RPOLD"/>
    <property type="match status" value="1"/>
</dbReference>
<keyword evidence="1 5" id="KW-0240">DNA-directed RNA polymerase</keyword>
<dbReference type="PROSITE" id="PS00446">
    <property type="entry name" value="RNA_POL_D_30KD"/>
    <property type="match status" value="1"/>
</dbReference>
<dbReference type="Gene3D" id="3.30.1360.10">
    <property type="entry name" value="RNA polymerase, RBP11-like subunit"/>
    <property type="match status" value="1"/>
</dbReference>
<evidence type="ECO:0000256" key="5">
    <source>
        <dbReference type="HAMAP-Rule" id="MF_00320"/>
    </source>
</evidence>
<evidence type="ECO:0000256" key="4">
    <source>
        <dbReference type="ARBA" id="ARBA00025804"/>
    </source>
</evidence>
<protein>
    <recommendedName>
        <fullName evidence="5">DNA-directed RNA polymerase subunit Rpo3</fullName>
        <ecNumber evidence="5">2.7.7.6</ecNumber>
    </recommendedName>
    <alternativeName>
        <fullName evidence="5">DNA-directed RNA polymerase subunit D</fullName>
    </alternativeName>
</protein>
<dbReference type="Gene3D" id="2.170.120.12">
    <property type="entry name" value="DNA-directed RNA polymerase, insert domain"/>
    <property type="match status" value="1"/>
</dbReference>
<dbReference type="AlphaFoldDB" id="A0A101ENH4"/>
<dbReference type="GO" id="GO:0000428">
    <property type="term" value="C:DNA-directed RNA polymerase complex"/>
    <property type="evidence" value="ECO:0007669"/>
    <property type="project" value="UniProtKB-KW"/>
</dbReference>
<dbReference type="GO" id="GO:0006351">
    <property type="term" value="P:DNA-templated transcription"/>
    <property type="evidence" value="ECO:0007669"/>
    <property type="project" value="UniProtKB-UniRule"/>
</dbReference>
<comment type="subcellular location">
    <subcellularLocation>
        <location evidence="5">Cytoplasm</location>
    </subcellularLocation>
</comment>
<evidence type="ECO:0000256" key="3">
    <source>
        <dbReference type="ARBA" id="ARBA00023163"/>
    </source>
</evidence>
<dbReference type="CDD" id="cd07030">
    <property type="entry name" value="RNAP_D"/>
    <property type="match status" value="1"/>
</dbReference>
<evidence type="ECO:0000259" key="6">
    <source>
        <dbReference type="SMART" id="SM00662"/>
    </source>
</evidence>
<dbReference type="InterPro" id="IPR011263">
    <property type="entry name" value="DNA-dir_RNA_pol_RpoA/D/Rpb3"/>
</dbReference>
<keyword evidence="3 5" id="KW-0804">Transcription</keyword>
<dbReference type="PANTHER" id="PTHR11800">
    <property type="entry name" value="DNA-DIRECTED RNA POLYMERASE"/>
    <property type="match status" value="1"/>
</dbReference>
<evidence type="ECO:0000256" key="2">
    <source>
        <dbReference type="ARBA" id="ARBA00022490"/>
    </source>
</evidence>
<dbReference type="InterPro" id="IPR036603">
    <property type="entry name" value="RBP11-like"/>
</dbReference>
<dbReference type="InterPro" id="IPR050518">
    <property type="entry name" value="Rpo3/RPB3_RNA_Pol_subunit"/>
</dbReference>
<dbReference type="SUPFAM" id="SSF56553">
    <property type="entry name" value="Insert subdomain of RNA polymerase alpha subunit"/>
    <property type="match status" value="1"/>
</dbReference>
<dbReference type="PATRIC" id="fig|172049.5.peg.865"/>
<dbReference type="InterPro" id="IPR036643">
    <property type="entry name" value="RNApol_insert_sf"/>
</dbReference>
<comment type="similarity">
    <text evidence="4 5">Belongs to the archaeal Rpo3/eukaryotic RPB3 RNA polymerase subunit family.</text>
</comment>